<feature type="region of interest" description="Disordered" evidence="8">
    <location>
        <begin position="1"/>
        <end position="28"/>
    </location>
</feature>
<evidence type="ECO:0000256" key="5">
    <source>
        <dbReference type="ARBA" id="ARBA00022970"/>
    </source>
</evidence>
<dbReference type="GO" id="GO:0015179">
    <property type="term" value="F:L-amino acid transmembrane transporter activity"/>
    <property type="evidence" value="ECO:0007669"/>
    <property type="project" value="TreeGrafter"/>
</dbReference>
<feature type="transmembrane region" description="Helical" evidence="9">
    <location>
        <begin position="61"/>
        <end position="79"/>
    </location>
</feature>
<dbReference type="Pfam" id="PF01490">
    <property type="entry name" value="Aa_trans"/>
    <property type="match status" value="1"/>
</dbReference>
<evidence type="ECO:0000256" key="8">
    <source>
        <dbReference type="SAM" id="MobiDB-lite"/>
    </source>
</evidence>
<feature type="transmembrane region" description="Helical" evidence="9">
    <location>
        <begin position="360"/>
        <end position="382"/>
    </location>
</feature>
<dbReference type="EMBL" id="JASFZW010000001">
    <property type="protein sequence ID" value="KAK2080451.1"/>
    <property type="molecule type" value="Genomic_DNA"/>
</dbReference>
<feature type="transmembrane region" description="Helical" evidence="9">
    <location>
        <begin position="426"/>
        <end position="446"/>
    </location>
</feature>
<dbReference type="PANTHER" id="PTHR22950:SF458">
    <property type="entry name" value="SODIUM-COUPLED NEUTRAL AMINO ACID TRANSPORTER 11-RELATED"/>
    <property type="match status" value="1"/>
</dbReference>
<evidence type="ECO:0000256" key="2">
    <source>
        <dbReference type="ARBA" id="ARBA00008066"/>
    </source>
</evidence>
<dbReference type="InterPro" id="IPR013057">
    <property type="entry name" value="AA_transpt_TM"/>
</dbReference>
<keyword evidence="7 9" id="KW-0472">Membrane</keyword>
<feature type="transmembrane region" description="Helical" evidence="9">
    <location>
        <begin position="85"/>
        <end position="109"/>
    </location>
</feature>
<dbReference type="Proteomes" id="UP001255856">
    <property type="component" value="Unassembled WGS sequence"/>
</dbReference>
<dbReference type="PANTHER" id="PTHR22950">
    <property type="entry name" value="AMINO ACID TRANSPORTER"/>
    <property type="match status" value="1"/>
</dbReference>
<comment type="similarity">
    <text evidence="2">Belongs to the amino acid/polyamine transporter 2 family.</text>
</comment>
<keyword evidence="3" id="KW-0813">Transport</keyword>
<proteinExistence type="inferred from homology"/>
<comment type="subcellular location">
    <subcellularLocation>
        <location evidence="1">Membrane</location>
        <topology evidence="1">Multi-pass membrane protein</topology>
    </subcellularLocation>
</comment>
<evidence type="ECO:0000256" key="9">
    <source>
        <dbReference type="SAM" id="Phobius"/>
    </source>
</evidence>
<keyword evidence="4 9" id="KW-0812">Transmembrane</keyword>
<gene>
    <name evidence="11" type="ORF">QBZ16_000304</name>
</gene>
<dbReference type="GO" id="GO:0016020">
    <property type="term" value="C:membrane"/>
    <property type="evidence" value="ECO:0007669"/>
    <property type="project" value="UniProtKB-SubCell"/>
</dbReference>
<feature type="transmembrane region" description="Helical" evidence="9">
    <location>
        <begin position="388"/>
        <end position="414"/>
    </location>
</feature>
<evidence type="ECO:0000256" key="7">
    <source>
        <dbReference type="ARBA" id="ARBA00023136"/>
    </source>
</evidence>
<sequence>MSTGLTEQLLAPPRHAEDAEQGQKPAPVAEDDDVLVLRLPSRELSHHSAHAAGNGWKTTTIILLADMFGLGALAIPSAFARLGWLVASAVVLLLGSMMWYSGSLFTRLACCRPGVQAYHELAGAAYGARGRWLVFGTVYTLVLLSPAIIHLTSAESLKVLLGPHAPVSPGLAVALCMLPLAQVRSMEDVGWASLVGTGTMVGAVLVTLGWLGGHLLGTGGDLAPAARDDVAATHVLPPRSTTLAAALVAVLDIVFAYGGAQNWFRYATTMRRRSQFSLVTRAGAAVMTLFYVLLGAVGYLSMGDGYDLRKPITSVLPPGAWVYAINVLLLLHCLVAYQININVLTHLLLGAAPAWARDRGGWEATAAWAAVSCAGVLASWGLAAGVPYFNAVIAFAGAIGDVSAGYLVPALLALKLLPLGAAERAVCRLLVPLAVALSAAGIFAAVREMARQGN</sequence>
<feature type="domain" description="Amino acid transporter transmembrane" evidence="10">
    <location>
        <begin position="54"/>
        <end position="443"/>
    </location>
</feature>
<accession>A0AAD9IL17</accession>
<feature type="transmembrane region" description="Helical" evidence="9">
    <location>
        <begin position="130"/>
        <end position="149"/>
    </location>
</feature>
<evidence type="ECO:0000256" key="6">
    <source>
        <dbReference type="ARBA" id="ARBA00022989"/>
    </source>
</evidence>
<evidence type="ECO:0000313" key="11">
    <source>
        <dbReference type="EMBL" id="KAK2080451.1"/>
    </source>
</evidence>
<keyword evidence="6 9" id="KW-1133">Transmembrane helix</keyword>
<protein>
    <recommendedName>
        <fullName evidence="10">Amino acid transporter transmembrane domain-containing protein</fullName>
    </recommendedName>
</protein>
<organism evidence="11 12">
    <name type="scientific">Prototheca wickerhamii</name>
    <dbReference type="NCBI Taxonomy" id="3111"/>
    <lineage>
        <taxon>Eukaryota</taxon>
        <taxon>Viridiplantae</taxon>
        <taxon>Chlorophyta</taxon>
        <taxon>core chlorophytes</taxon>
        <taxon>Trebouxiophyceae</taxon>
        <taxon>Chlorellales</taxon>
        <taxon>Chlorellaceae</taxon>
        <taxon>Prototheca</taxon>
    </lineage>
</organism>
<dbReference type="AlphaFoldDB" id="A0AAD9IL17"/>
<evidence type="ECO:0000256" key="1">
    <source>
        <dbReference type="ARBA" id="ARBA00004141"/>
    </source>
</evidence>
<feature type="transmembrane region" description="Helical" evidence="9">
    <location>
        <begin position="320"/>
        <end position="339"/>
    </location>
</feature>
<feature type="transmembrane region" description="Helical" evidence="9">
    <location>
        <begin position="192"/>
        <end position="212"/>
    </location>
</feature>
<evidence type="ECO:0000256" key="4">
    <source>
        <dbReference type="ARBA" id="ARBA00022692"/>
    </source>
</evidence>
<evidence type="ECO:0000256" key="3">
    <source>
        <dbReference type="ARBA" id="ARBA00022448"/>
    </source>
</evidence>
<comment type="caution">
    <text evidence="11">The sequence shown here is derived from an EMBL/GenBank/DDBJ whole genome shotgun (WGS) entry which is preliminary data.</text>
</comment>
<reference evidence="11" key="1">
    <citation type="submission" date="2021-01" db="EMBL/GenBank/DDBJ databases">
        <authorList>
            <person name="Eckstrom K.M.E."/>
        </authorList>
    </citation>
    <scope>NUCLEOTIDE SEQUENCE</scope>
    <source>
        <strain evidence="11">UVCC 0001</strain>
    </source>
</reference>
<feature type="transmembrane region" description="Helical" evidence="9">
    <location>
        <begin position="243"/>
        <end position="264"/>
    </location>
</feature>
<evidence type="ECO:0000313" key="12">
    <source>
        <dbReference type="Proteomes" id="UP001255856"/>
    </source>
</evidence>
<keyword evidence="5" id="KW-0029">Amino-acid transport</keyword>
<feature type="transmembrane region" description="Helical" evidence="9">
    <location>
        <begin position="276"/>
        <end position="300"/>
    </location>
</feature>
<name>A0AAD9IL17_PROWI</name>
<feature type="transmembrane region" description="Helical" evidence="9">
    <location>
        <begin position="161"/>
        <end position="180"/>
    </location>
</feature>
<keyword evidence="12" id="KW-1185">Reference proteome</keyword>
<evidence type="ECO:0000259" key="10">
    <source>
        <dbReference type="Pfam" id="PF01490"/>
    </source>
</evidence>